<feature type="domain" description="BTB" evidence="2">
    <location>
        <begin position="30"/>
        <end position="95"/>
    </location>
</feature>
<dbReference type="InterPro" id="IPR048325">
    <property type="entry name" value="ZSWIM3_N"/>
</dbReference>
<sequence>MGRGYCLKWNRYSTVFQSSFSNLFASQELTDMTFVVEGKLIKSHRIIMSAASGYFRKLLIDLKESNPVIVLNDVSYNTFKALIDFIYCGEIEVHQSFLEAIVDVGEKFRVQGLCKFDEGESNDLLSEVTTRASEEPEPKKSRLSNGLNLNIIERRKNDDVSQLGLEVLHGDGEERQSFSGCSFQDIVTNIKGTKQINILNEDPIIPKCEIDHGLTDNSDLHSSEHSQVTLIPQDICEEDLQETNSIEENLPLKIGDKFSSLEGLYFAIKQYSRFTGIRLVKRDSRTLTTAQATRKRAFNASEKLVYYFIEYVCDRRTRVKAAMQSPCSTVINCPYNVRLRLTECGRYLMIVSLTDFHNHAIDSSLKKEGL</sequence>
<dbReference type="Proteomes" id="UP001187531">
    <property type="component" value="Unassembled WGS sequence"/>
</dbReference>
<dbReference type="SMART" id="SM00225">
    <property type="entry name" value="BTB"/>
    <property type="match status" value="1"/>
</dbReference>
<keyword evidence="4" id="KW-1185">Reference proteome</keyword>
<dbReference type="AlphaFoldDB" id="A0AA88IBQ9"/>
<evidence type="ECO:0000313" key="4">
    <source>
        <dbReference type="Proteomes" id="UP001187531"/>
    </source>
</evidence>
<reference evidence="3" key="1">
    <citation type="submission" date="2023-07" db="EMBL/GenBank/DDBJ databases">
        <title>Chromosome-level genome assembly of Artemia franciscana.</title>
        <authorList>
            <person name="Jo E."/>
        </authorList>
    </citation>
    <scope>NUCLEOTIDE SEQUENCE</scope>
    <source>
        <tissue evidence="3">Whole body</tissue>
    </source>
</reference>
<dbReference type="GO" id="GO:0005634">
    <property type="term" value="C:nucleus"/>
    <property type="evidence" value="ECO:0007669"/>
    <property type="project" value="TreeGrafter"/>
</dbReference>
<evidence type="ECO:0000256" key="1">
    <source>
        <dbReference type="ARBA" id="ARBA00023242"/>
    </source>
</evidence>
<dbReference type="CDD" id="cd18315">
    <property type="entry name" value="BTB_POZ_BAB-like"/>
    <property type="match status" value="1"/>
</dbReference>
<organism evidence="3 4">
    <name type="scientific">Artemia franciscana</name>
    <name type="common">Brine shrimp</name>
    <name type="synonym">Artemia sanfranciscana</name>
    <dbReference type="NCBI Taxonomy" id="6661"/>
    <lineage>
        <taxon>Eukaryota</taxon>
        <taxon>Metazoa</taxon>
        <taxon>Ecdysozoa</taxon>
        <taxon>Arthropoda</taxon>
        <taxon>Crustacea</taxon>
        <taxon>Branchiopoda</taxon>
        <taxon>Anostraca</taxon>
        <taxon>Artemiidae</taxon>
        <taxon>Artemia</taxon>
    </lineage>
</organism>
<name>A0AA88IBQ9_ARTSF</name>
<dbReference type="SUPFAM" id="SSF54695">
    <property type="entry name" value="POZ domain"/>
    <property type="match status" value="1"/>
</dbReference>
<dbReference type="PANTHER" id="PTHR23110:SF109">
    <property type="entry name" value="FI07618P-RELATED"/>
    <property type="match status" value="1"/>
</dbReference>
<comment type="caution">
    <text evidence="3">The sequence shown here is derived from an EMBL/GenBank/DDBJ whole genome shotgun (WGS) entry which is preliminary data.</text>
</comment>
<dbReference type="Pfam" id="PF00651">
    <property type="entry name" value="BTB"/>
    <property type="match status" value="1"/>
</dbReference>
<dbReference type="Gene3D" id="3.30.710.10">
    <property type="entry name" value="Potassium Channel Kv1.1, Chain A"/>
    <property type="match status" value="1"/>
</dbReference>
<gene>
    <name evidence="3" type="ORF">QYM36_008518</name>
</gene>
<dbReference type="InterPro" id="IPR011333">
    <property type="entry name" value="SKP1/BTB/POZ_sf"/>
</dbReference>
<dbReference type="PROSITE" id="PS50097">
    <property type="entry name" value="BTB"/>
    <property type="match status" value="1"/>
</dbReference>
<evidence type="ECO:0000259" key="2">
    <source>
        <dbReference type="PROSITE" id="PS50097"/>
    </source>
</evidence>
<dbReference type="PANTHER" id="PTHR23110">
    <property type="entry name" value="BTB DOMAIN TRANSCRIPTION FACTOR"/>
    <property type="match status" value="1"/>
</dbReference>
<proteinExistence type="predicted"/>
<dbReference type="EMBL" id="JAVRJZ010000001">
    <property type="protein sequence ID" value="KAK2728065.1"/>
    <property type="molecule type" value="Genomic_DNA"/>
</dbReference>
<dbReference type="Pfam" id="PF21599">
    <property type="entry name" value="ZSWIM3_N"/>
    <property type="match status" value="1"/>
</dbReference>
<dbReference type="InterPro" id="IPR051095">
    <property type="entry name" value="Dros_DevTransReg"/>
</dbReference>
<keyword evidence="1" id="KW-0539">Nucleus</keyword>
<dbReference type="InterPro" id="IPR000210">
    <property type="entry name" value="BTB/POZ_dom"/>
</dbReference>
<accession>A0AA88IBQ9</accession>
<dbReference type="GO" id="GO:0006357">
    <property type="term" value="P:regulation of transcription by RNA polymerase II"/>
    <property type="evidence" value="ECO:0007669"/>
    <property type="project" value="TreeGrafter"/>
</dbReference>
<protein>
    <recommendedName>
        <fullName evidence="2">BTB domain-containing protein</fullName>
    </recommendedName>
</protein>
<evidence type="ECO:0000313" key="3">
    <source>
        <dbReference type="EMBL" id="KAK2728065.1"/>
    </source>
</evidence>